<proteinExistence type="predicted"/>
<dbReference type="EMBL" id="JANAWD010000084">
    <property type="protein sequence ID" value="KAJ3487727.1"/>
    <property type="molecule type" value="Genomic_DNA"/>
</dbReference>
<comment type="caution">
    <text evidence="1">The sequence shown here is derived from an EMBL/GenBank/DDBJ whole genome shotgun (WGS) entry which is preliminary data.</text>
</comment>
<gene>
    <name evidence="1" type="ORF">NLI96_g3337</name>
</gene>
<evidence type="ECO:0000313" key="2">
    <source>
        <dbReference type="Proteomes" id="UP001212997"/>
    </source>
</evidence>
<dbReference type="AlphaFoldDB" id="A0AAD5V6Y8"/>
<sequence>MENLNTAPQVDASTDPDAWSSKLDAIVKKLNSTPNFQLFEAPREDPMNFVGILLRWVAPGPLDWDKLPENLNPGGDTGNEEIEWKRVGAYSVDSGTHGLFDKDSLDALIESEESQDKEYVLEVLADYALDNVLAVKVGFAVAGDDGGYSVMAMVRDGEKVEILVKGYYEEDGDDIEDVEDDDNGDE</sequence>
<organism evidence="1 2">
    <name type="scientific">Meripilus lineatus</name>
    <dbReference type="NCBI Taxonomy" id="2056292"/>
    <lineage>
        <taxon>Eukaryota</taxon>
        <taxon>Fungi</taxon>
        <taxon>Dikarya</taxon>
        <taxon>Basidiomycota</taxon>
        <taxon>Agaricomycotina</taxon>
        <taxon>Agaricomycetes</taxon>
        <taxon>Polyporales</taxon>
        <taxon>Meripilaceae</taxon>
        <taxon>Meripilus</taxon>
    </lineage>
</organism>
<reference evidence="1" key="1">
    <citation type="submission" date="2022-07" db="EMBL/GenBank/DDBJ databases">
        <title>Genome Sequence of Physisporinus lineatus.</title>
        <authorList>
            <person name="Buettner E."/>
        </authorList>
    </citation>
    <scope>NUCLEOTIDE SEQUENCE</scope>
    <source>
        <strain evidence="1">VT162</strain>
    </source>
</reference>
<name>A0AAD5V6Y8_9APHY</name>
<accession>A0AAD5V6Y8</accession>
<protein>
    <submittedName>
        <fullName evidence="1">Uncharacterized protein</fullName>
    </submittedName>
</protein>
<keyword evidence="2" id="KW-1185">Reference proteome</keyword>
<evidence type="ECO:0000313" key="1">
    <source>
        <dbReference type="EMBL" id="KAJ3487727.1"/>
    </source>
</evidence>
<dbReference type="Proteomes" id="UP001212997">
    <property type="component" value="Unassembled WGS sequence"/>
</dbReference>